<keyword evidence="5" id="KW-0863">Zinc-finger</keyword>
<feature type="compositionally biased region" description="Basic and acidic residues" evidence="8">
    <location>
        <begin position="132"/>
        <end position="152"/>
    </location>
</feature>
<keyword evidence="6" id="KW-0862">Zinc</keyword>
<protein>
    <recommendedName>
        <fullName evidence="9">TRASH domain-containing protein</fullName>
    </recommendedName>
</protein>
<feature type="domain" description="TRASH" evidence="9">
    <location>
        <begin position="975"/>
        <end position="1014"/>
    </location>
</feature>
<proteinExistence type="predicted"/>
<feature type="compositionally biased region" description="Polar residues" evidence="8">
    <location>
        <begin position="1128"/>
        <end position="1156"/>
    </location>
</feature>
<dbReference type="InterPro" id="IPR057926">
    <property type="entry name" value="QRICH1_dom"/>
</dbReference>
<dbReference type="InterPro" id="IPR051284">
    <property type="entry name" value="ZnF_MYMT-QRICH1"/>
</dbReference>
<feature type="compositionally biased region" description="Pro residues" evidence="8">
    <location>
        <begin position="1108"/>
        <end position="1118"/>
    </location>
</feature>
<feature type="compositionally biased region" description="Basic and acidic residues" evidence="8">
    <location>
        <begin position="374"/>
        <end position="388"/>
    </location>
</feature>
<comment type="caution">
    <text evidence="10">The sequence shown here is derived from an EMBL/GenBank/DDBJ whole genome shotgun (WGS) entry which is preliminary data.</text>
</comment>
<accession>A0AA88YBV4</accession>
<evidence type="ECO:0000256" key="1">
    <source>
        <dbReference type="ARBA" id="ARBA00022499"/>
    </source>
</evidence>
<organism evidence="10 11">
    <name type="scientific">Pinctada imbricata</name>
    <name type="common">Atlantic pearl-oyster</name>
    <name type="synonym">Pinctada martensii</name>
    <dbReference type="NCBI Taxonomy" id="66713"/>
    <lineage>
        <taxon>Eukaryota</taxon>
        <taxon>Metazoa</taxon>
        <taxon>Spiralia</taxon>
        <taxon>Lophotrochozoa</taxon>
        <taxon>Mollusca</taxon>
        <taxon>Bivalvia</taxon>
        <taxon>Autobranchia</taxon>
        <taxon>Pteriomorphia</taxon>
        <taxon>Pterioida</taxon>
        <taxon>Pterioidea</taxon>
        <taxon>Pteriidae</taxon>
        <taxon>Pinctada</taxon>
    </lineage>
</organism>
<keyword evidence="3" id="KW-0479">Metal-binding</keyword>
<gene>
    <name evidence="10" type="ORF">FSP39_019220</name>
</gene>
<dbReference type="Proteomes" id="UP001186944">
    <property type="component" value="Unassembled WGS sequence"/>
</dbReference>
<feature type="compositionally biased region" description="Basic and acidic residues" evidence="8">
    <location>
        <begin position="34"/>
        <end position="50"/>
    </location>
</feature>
<feature type="compositionally biased region" description="Acidic residues" evidence="8">
    <location>
        <begin position="360"/>
        <end position="373"/>
    </location>
</feature>
<evidence type="ECO:0000256" key="4">
    <source>
        <dbReference type="ARBA" id="ARBA00022737"/>
    </source>
</evidence>
<keyword evidence="1" id="KW-1017">Isopeptide bond</keyword>
<feature type="compositionally biased region" description="Acidic residues" evidence="8">
    <location>
        <begin position="75"/>
        <end position="85"/>
    </location>
</feature>
<dbReference type="InterPro" id="IPR021893">
    <property type="entry name" value="ZMYM2-like_C"/>
</dbReference>
<keyword evidence="7" id="KW-0832">Ubl conjugation</keyword>
<dbReference type="Pfam" id="PF12012">
    <property type="entry name" value="DUF3504"/>
    <property type="match status" value="1"/>
</dbReference>
<feature type="domain" description="TRASH" evidence="9">
    <location>
        <begin position="829"/>
        <end position="868"/>
    </location>
</feature>
<evidence type="ECO:0000256" key="2">
    <source>
        <dbReference type="ARBA" id="ARBA00022553"/>
    </source>
</evidence>
<dbReference type="InterPro" id="IPR010507">
    <property type="entry name" value="Znf_MYM"/>
</dbReference>
<feature type="domain" description="TRASH" evidence="9">
    <location>
        <begin position="790"/>
        <end position="825"/>
    </location>
</feature>
<dbReference type="PANTHER" id="PTHR45736:SF1">
    <property type="entry name" value="WITHOUT CHILDREN, ISOFORM B"/>
    <property type="match status" value="1"/>
</dbReference>
<feature type="compositionally biased region" description="Acidic residues" evidence="8">
    <location>
        <begin position="1327"/>
        <end position="1339"/>
    </location>
</feature>
<feature type="compositionally biased region" description="Basic and acidic residues" evidence="8">
    <location>
        <begin position="569"/>
        <end position="599"/>
    </location>
</feature>
<feature type="compositionally biased region" description="Acidic residues" evidence="8">
    <location>
        <begin position="175"/>
        <end position="186"/>
    </location>
</feature>
<evidence type="ECO:0000259" key="9">
    <source>
        <dbReference type="SMART" id="SM00746"/>
    </source>
</evidence>
<feature type="compositionally biased region" description="Pro residues" evidence="8">
    <location>
        <begin position="759"/>
        <end position="778"/>
    </location>
</feature>
<feature type="compositionally biased region" description="Acidic residues" evidence="8">
    <location>
        <begin position="116"/>
        <end position="131"/>
    </location>
</feature>
<feature type="region of interest" description="Disordered" evidence="8">
    <location>
        <begin position="1103"/>
        <end position="1156"/>
    </location>
</feature>
<feature type="region of interest" description="Disordered" evidence="8">
    <location>
        <begin position="1326"/>
        <end position="1374"/>
    </location>
</feature>
<evidence type="ECO:0000256" key="5">
    <source>
        <dbReference type="ARBA" id="ARBA00022771"/>
    </source>
</evidence>
<feature type="compositionally biased region" description="Basic and acidic residues" evidence="8">
    <location>
        <begin position="687"/>
        <end position="703"/>
    </location>
</feature>
<feature type="domain" description="TRASH" evidence="9">
    <location>
        <begin position="933"/>
        <end position="968"/>
    </location>
</feature>
<evidence type="ECO:0000313" key="11">
    <source>
        <dbReference type="Proteomes" id="UP001186944"/>
    </source>
</evidence>
<feature type="region of interest" description="Disordered" evidence="8">
    <location>
        <begin position="671"/>
        <end position="711"/>
    </location>
</feature>
<sequence>MGGRRRKRAGEEERGREDSGREKGAGGGGDDNLSYDRDGTDTIEVHREKILASNPTPGDDNVPTQQEGDPGEGNMDMEDWNLDLTEDNKEESSGVNGNQEETAPEDQEGLNGNQEETTEDQEEVTPDDQGETTDRYQEETAHGNQEEINADHEEADAAVQEETTSGGQEEINAADQEEVNDADQEDLTASSNQEEPAVDVSPTEGDISGPVGQEDSNSYDMDQTDTDGGQISEVIPENVHQKDLSNDAPQTTLDEEANQEVSEVQHDNQGEIGGEEEEEESGLGQIQITSITSVQEGEEDSLGEKEVDNTQGEGQQETFQDQVTNDIQDQSEEFSMQITGYSISEAEMAGDDPGQTDNDQQGDDVAMETNEESSENRQEENEAEKVTEDTVADSQGVSEAAADHSLNETSYEVMENEDSNAGGENSNMEGDNSFVMGDNSEIGEGITHTQEDQADSAGNDAVSSTEAQKEEGGEEDISKAAEEELLKEDDGQKASSEGQHEQAAEGGDTNQDVEMRDASNEGTDPGQLQGEGDDTEQSSRQDRIQEQTQDEAPVQEQIDGEPAQAKPQDGVENKEFTNKEASSSEKVENVESGDGKSDMDSDVMITEAKMTNEEPREVVEIDDEDVTITDVQTAGSKQESKPDSGDGEMCLQIASVSGGTDVSDVLKQEQNKQREVKMAPAPPQKSVKTETVLKKEVKPEPPKQSKPTTRQQSKIHTCLVCNKVTKCKYNIVRNGDIKHLCDDTCFTRFRASPTVFLKGPPPSTVPPPETKPRPPPTNSTPVQDQHYKTCSVCQLMNIKTSKPFLNWQGMDFCGEDCLGKFQGTLNPLCHNCGASVSSTAKGKFCLRVGNLVKQFCTNLCYMEFKKRQKLCECCQKDISKAPEAFVAPVGKDGMFKDFCSQTCLQKYEDTDVEIVGVERPHKTKVPPAGLFSCSVCGKNKTCKHEIRLQGKCHRLCSDLCFSAFQYANKLVMSTCDNCGVFCFNEGMQPQYIQFEGQQKRFCSFMCVNKFKTDNKKTVLCAWCNCKKSNFDMIERVDANNKYQLFCSLNCLSLYRVNLQATSNQAVTCDQCKKFVPAQYHLTMSDASVRNFCSYQCVMTFQSQFTGKQPPPPPPPPPQTATKQTPPTSRTINTRQSSRTPNKQTPPAAPQTNKSNVPIISNVVSLAPQGKKQINVTTNSNVPVVVGNQQQQVSRPTQVTQQIIIQPPAPKSVKNKSLLCKPFVQTKATSCRPHTQTKECQTEEDFEPKKILIPVPIPVYVPCPMAMYTQPSPVPLPIPIPIPIPCFIPTTKKSGDKILKHIKEILEKIPSDPLEAELLMMAEAVAGGEEDSDSDTDVEMEQTPAPEPVKPTKERSATPTPVTQTSSNTEEGGELGEDMLQMALRMATEMTEPVLDLETSIEPVPVNTEPPPKQKVEVEEEEEEVYRVRETRSKRGATKRGRGGGGGGKKKRQRTTSHQHVESSADDSTVTETQEEQEPPPDANCYLKYTYGVNAWKHWVLQKNAQLEKVSKQGSGRLKLFKTDMMGCSADELNYSLCLFVKEVRKPNGEEYAADSIFYLCLGIQQYLFENGRIDNIFTDMYYEKFTECLNEVLLRYEPKVNAAGQLVCRIEEEHLWESKQLGAHSPHVLLNTLVYFNTKHFMLKNAEDHLKLSFTHIMKHWKKVPTTKTNTTGRSVYLRYYCPTPQKTSENNPKKKKEEMPIYEQAENLDNPLRCPVKLYEFYLSKCPESIKNRNDAFYLVPERSCVPDSPVWYSTMNLSVEALNKMLNRLRLVREIQEALLHTQPVYI</sequence>
<feature type="region of interest" description="Disordered" evidence="8">
    <location>
        <begin position="1399"/>
        <end position="1483"/>
    </location>
</feature>
<evidence type="ECO:0000256" key="3">
    <source>
        <dbReference type="ARBA" id="ARBA00022723"/>
    </source>
</evidence>
<feature type="compositionally biased region" description="Polar residues" evidence="8">
    <location>
        <begin position="214"/>
        <end position="229"/>
    </location>
</feature>
<keyword evidence="4" id="KW-0677">Repeat</keyword>
<dbReference type="Pfam" id="PF06467">
    <property type="entry name" value="zf-FCS"/>
    <property type="match status" value="3"/>
</dbReference>
<dbReference type="InterPro" id="IPR011017">
    <property type="entry name" value="TRASH_dom"/>
</dbReference>
<feature type="region of interest" description="Disordered" evidence="8">
    <location>
        <begin position="756"/>
        <end position="783"/>
    </location>
</feature>
<dbReference type="Pfam" id="PF25561">
    <property type="entry name" value="QRICH1"/>
    <property type="match status" value="1"/>
</dbReference>
<feature type="compositionally biased region" description="Basic and acidic residues" evidence="8">
    <location>
        <begin position="610"/>
        <end position="619"/>
    </location>
</feature>
<feature type="compositionally biased region" description="Polar residues" evidence="8">
    <location>
        <begin position="309"/>
        <end position="342"/>
    </location>
</feature>
<feature type="domain" description="TRASH" evidence="9">
    <location>
        <begin position="1020"/>
        <end position="1058"/>
    </location>
</feature>
<dbReference type="GO" id="GO:0008270">
    <property type="term" value="F:zinc ion binding"/>
    <property type="evidence" value="ECO:0007669"/>
    <property type="project" value="UniProtKB-KW"/>
</dbReference>
<name>A0AA88YBV4_PINIB</name>
<keyword evidence="11" id="KW-1185">Reference proteome</keyword>
<dbReference type="Pfam" id="PF24900">
    <property type="entry name" value="TRASH_ZMYM4"/>
    <property type="match status" value="1"/>
</dbReference>
<evidence type="ECO:0000313" key="10">
    <source>
        <dbReference type="EMBL" id="KAK3098409.1"/>
    </source>
</evidence>
<feature type="domain" description="TRASH" evidence="9">
    <location>
        <begin position="871"/>
        <end position="911"/>
    </location>
</feature>
<feature type="domain" description="TRASH" evidence="9">
    <location>
        <begin position="1068"/>
        <end position="1104"/>
    </location>
</feature>
<keyword evidence="2" id="KW-0597">Phosphoprotein</keyword>
<reference evidence="10" key="1">
    <citation type="submission" date="2019-08" db="EMBL/GenBank/DDBJ databases">
        <title>The improved chromosome-level genome for the pearl oyster Pinctada fucata martensii using PacBio sequencing and Hi-C.</title>
        <authorList>
            <person name="Zheng Z."/>
        </authorList>
    </citation>
    <scope>NUCLEOTIDE SEQUENCE</scope>
    <source>
        <strain evidence="10">ZZ-2019</strain>
        <tissue evidence="10">Adductor muscle</tissue>
    </source>
</reference>
<feature type="domain" description="TRASH" evidence="9">
    <location>
        <begin position="718"/>
        <end position="753"/>
    </location>
</feature>
<feature type="region of interest" description="Disordered" evidence="8">
    <location>
        <begin position="1"/>
        <end position="649"/>
    </location>
</feature>
<dbReference type="SMART" id="SM00746">
    <property type="entry name" value="TRASH"/>
    <property type="match status" value="8"/>
</dbReference>
<feature type="compositionally biased region" description="Polar residues" evidence="8">
    <location>
        <begin position="1356"/>
        <end position="1369"/>
    </location>
</feature>
<feature type="compositionally biased region" description="Basic and acidic residues" evidence="8">
    <location>
        <begin position="467"/>
        <end position="503"/>
    </location>
</feature>
<dbReference type="PANTHER" id="PTHR45736">
    <property type="entry name" value="ZINC FINGER MYM-TYPE PROTEIN"/>
    <property type="match status" value="1"/>
</dbReference>
<evidence type="ECO:0000256" key="6">
    <source>
        <dbReference type="ARBA" id="ARBA00022833"/>
    </source>
</evidence>
<feature type="compositionally biased region" description="Basic and acidic residues" evidence="8">
    <location>
        <begin position="9"/>
        <end position="24"/>
    </location>
</feature>
<evidence type="ECO:0000256" key="8">
    <source>
        <dbReference type="SAM" id="MobiDB-lite"/>
    </source>
</evidence>
<feature type="compositionally biased region" description="Basic residues" evidence="8">
    <location>
        <begin position="1433"/>
        <end position="1456"/>
    </location>
</feature>
<evidence type="ECO:0000256" key="7">
    <source>
        <dbReference type="ARBA" id="ARBA00022843"/>
    </source>
</evidence>
<dbReference type="EMBL" id="VSWD01000007">
    <property type="protein sequence ID" value="KAK3098409.1"/>
    <property type="molecule type" value="Genomic_DNA"/>
</dbReference>